<evidence type="ECO:0000313" key="2">
    <source>
        <dbReference type="Proteomes" id="UP000007069"/>
    </source>
</evidence>
<reference evidence="1 2" key="1">
    <citation type="journal article" date="2005" name="J. Bacteriol.">
        <title>Insights into genome plasticity and pathogenicity of the plant pathogenic Bacterium Xanthomonas campestris pv. vesicatoria revealed by the complete genome sequence.</title>
        <authorList>
            <person name="Thieme F."/>
            <person name="Koebnik R."/>
            <person name="Bekel T."/>
            <person name="Berger C."/>
            <person name="Boch J."/>
            <person name="Buettner D."/>
            <person name="Caldana C."/>
            <person name="Gaigalat L."/>
            <person name="Goesmann A."/>
            <person name="Kay S."/>
            <person name="Kirchner O."/>
            <person name="Lanz C."/>
            <person name="Linke B."/>
            <person name="McHardy A.C."/>
            <person name="Meyer F."/>
            <person name="Mittenhuber G."/>
            <person name="Nies D.H."/>
            <person name="Niesbach-Kloesgen U."/>
            <person name="Patschkowski T."/>
            <person name="Rueckert C."/>
            <person name="Rupp O."/>
            <person name="Schneicker S."/>
            <person name="Schuster S.C."/>
            <person name="Vorhoelter F.J."/>
            <person name="Weber E."/>
            <person name="Puehler A."/>
            <person name="Bonas U."/>
            <person name="Bartels D."/>
            <person name="Kaiser O."/>
        </authorList>
    </citation>
    <scope>NUCLEOTIDE SEQUENCE [LARGE SCALE GENOMIC DNA]</scope>
    <source>
        <strain evidence="1 2">85-10</strain>
    </source>
</reference>
<dbReference type="AlphaFoldDB" id="Q3BN26"/>
<dbReference type="Proteomes" id="UP000007069">
    <property type="component" value="Chromosome"/>
</dbReference>
<evidence type="ECO:0000313" key="1">
    <source>
        <dbReference type="EMBL" id="CAJ25837.1"/>
    </source>
</evidence>
<accession>Q3BN26</accession>
<dbReference type="HOGENOM" id="CLU_2959758_0_0_6"/>
<dbReference type="KEGG" id="xcv:XCV4106"/>
<protein>
    <submittedName>
        <fullName evidence="1">Uncharacterized protein</fullName>
    </submittedName>
</protein>
<organism evidence="2">
    <name type="scientific">Xanthomonas euvesicatoria pv. vesicatoria (strain 85-10)</name>
    <name type="common">Xanthomonas campestris pv. vesicatoria</name>
    <dbReference type="NCBI Taxonomy" id="316273"/>
    <lineage>
        <taxon>Bacteria</taxon>
        <taxon>Pseudomonadati</taxon>
        <taxon>Pseudomonadota</taxon>
        <taxon>Gammaproteobacteria</taxon>
        <taxon>Lysobacterales</taxon>
        <taxon>Lysobacteraceae</taxon>
        <taxon>Xanthomonas</taxon>
    </lineage>
</organism>
<dbReference type="EMBL" id="AM039952">
    <property type="protein sequence ID" value="CAJ25837.1"/>
    <property type="molecule type" value="Genomic_DNA"/>
</dbReference>
<gene>
    <name evidence="1" type="ordered locus">XCV4106</name>
</gene>
<proteinExistence type="predicted"/>
<sequence>MAISATAHVNSFCFLPSRAAGRVTATLSLHRRVCHVLLRLSFARRVSRRLHALHRPAAG</sequence>
<name>Q3BN26_XANE5</name>